<dbReference type="Proteomes" id="UP000053617">
    <property type="component" value="Unassembled WGS sequence"/>
</dbReference>
<dbReference type="OrthoDB" id="445007at2759"/>
<name>A0A0D2IG03_9EURO</name>
<dbReference type="AlphaFoldDB" id="A0A0D2IG03"/>
<dbReference type="Gene3D" id="2.60.120.620">
    <property type="entry name" value="q2cbj1_9rhob like domain"/>
    <property type="match status" value="2"/>
</dbReference>
<dbReference type="VEuPathDB" id="FungiDB:Z518_05604"/>
<dbReference type="HOGENOM" id="CLU_1415882_0_0_1"/>
<gene>
    <name evidence="1" type="ORF">Z518_05604</name>
</gene>
<dbReference type="GeneID" id="25293675"/>
<accession>A0A0D2IG03</accession>
<dbReference type="STRING" id="1442369.A0A0D2IG03"/>
<organism evidence="1 2">
    <name type="scientific">Rhinocladiella mackenziei CBS 650.93</name>
    <dbReference type="NCBI Taxonomy" id="1442369"/>
    <lineage>
        <taxon>Eukaryota</taxon>
        <taxon>Fungi</taxon>
        <taxon>Dikarya</taxon>
        <taxon>Ascomycota</taxon>
        <taxon>Pezizomycotina</taxon>
        <taxon>Eurotiomycetes</taxon>
        <taxon>Chaetothyriomycetidae</taxon>
        <taxon>Chaetothyriales</taxon>
        <taxon>Herpotrichiellaceae</taxon>
        <taxon>Rhinocladiella</taxon>
    </lineage>
</organism>
<evidence type="ECO:0000313" key="1">
    <source>
        <dbReference type="EMBL" id="KIX04734.1"/>
    </source>
</evidence>
<reference evidence="1 2" key="1">
    <citation type="submission" date="2015-01" db="EMBL/GenBank/DDBJ databases">
        <title>The Genome Sequence of Rhinocladiella mackenzie CBS 650.93.</title>
        <authorList>
            <consortium name="The Broad Institute Genomics Platform"/>
            <person name="Cuomo C."/>
            <person name="de Hoog S."/>
            <person name="Gorbushina A."/>
            <person name="Stielow B."/>
            <person name="Teixiera M."/>
            <person name="Abouelleil A."/>
            <person name="Chapman S.B."/>
            <person name="Priest M."/>
            <person name="Young S.K."/>
            <person name="Wortman J."/>
            <person name="Nusbaum C."/>
            <person name="Birren B."/>
        </authorList>
    </citation>
    <scope>NUCLEOTIDE SEQUENCE [LARGE SCALE GENOMIC DNA]</scope>
    <source>
        <strain evidence="1 2">CBS 650.93</strain>
    </source>
</reference>
<dbReference type="EMBL" id="KN847478">
    <property type="protein sequence ID" value="KIX04734.1"/>
    <property type="molecule type" value="Genomic_DNA"/>
</dbReference>
<protein>
    <submittedName>
        <fullName evidence="1">Uncharacterized protein</fullName>
    </submittedName>
</protein>
<proteinExistence type="predicted"/>
<dbReference type="SUPFAM" id="SSF51197">
    <property type="entry name" value="Clavaminate synthase-like"/>
    <property type="match status" value="1"/>
</dbReference>
<sequence>MPTATRTYDLGVQKVSANIPVEDMIYLLKRDGGVFIQGLIAEGDVDQAYEDCRKRGNFFSKETQRAPSLLALSSTYAKTQKLQKTNGGTRFIPGSHLRGSFRKTPPDVNLCDILLHGGGYNQTENEKRLVFATFVTRGYLRQEENQLLAAPAEVARKYPREIQEYMGYELELLLDVFSSYSEWFSFHAYKGT</sequence>
<dbReference type="RefSeq" id="XP_013271870.1">
    <property type="nucleotide sequence ID" value="XM_013416416.1"/>
</dbReference>
<evidence type="ECO:0000313" key="2">
    <source>
        <dbReference type="Proteomes" id="UP000053617"/>
    </source>
</evidence>
<keyword evidence="2" id="KW-1185">Reference proteome</keyword>